<evidence type="ECO:0000259" key="15">
    <source>
        <dbReference type="Pfam" id="PF21994"/>
    </source>
</evidence>
<reference evidence="16 17" key="1">
    <citation type="submission" date="2020-07" db="EMBL/GenBank/DDBJ databases">
        <title>Sequencing the genomes of 1000 actinobacteria strains.</title>
        <authorList>
            <person name="Klenk H.-P."/>
        </authorList>
    </citation>
    <scope>NUCLEOTIDE SEQUENCE [LARGE SCALE GENOMIC DNA]</scope>
    <source>
        <strain evidence="16 17">DSM 23871</strain>
    </source>
</reference>
<organism evidence="16 17">
    <name type="scientific">Leifsonia soli</name>
    <dbReference type="NCBI Taxonomy" id="582665"/>
    <lineage>
        <taxon>Bacteria</taxon>
        <taxon>Bacillati</taxon>
        <taxon>Actinomycetota</taxon>
        <taxon>Actinomycetes</taxon>
        <taxon>Micrococcales</taxon>
        <taxon>Microbacteriaceae</taxon>
        <taxon>Leifsonia</taxon>
    </lineage>
</organism>
<dbReference type="InterPro" id="IPR000269">
    <property type="entry name" value="Cu_amine_oxidase"/>
</dbReference>
<feature type="compositionally biased region" description="Basic and acidic residues" evidence="13">
    <location>
        <begin position="654"/>
        <end position="669"/>
    </location>
</feature>
<feature type="modified residue" description="2',4',5'-topaquinone" evidence="11">
    <location>
        <position position="398"/>
    </location>
</feature>
<dbReference type="SUPFAM" id="SSF54416">
    <property type="entry name" value="Amine oxidase N-terminal region"/>
    <property type="match status" value="2"/>
</dbReference>
<sequence length="669" mass="72977">MTTELPLTLPHDDTAAPGPLSSLTAAEIESATRILRSAGVVTDTTRFVYVGLLEPDKADVLAALAGEAPAPDREARILLLDVATGASADAAVSLTRGEVIALVPIDGSRGQVPILEEEFEAIGGILAADSGWLAALGKRGLVSEQVVYAPLSPGSYDIPGEEGRRIIRVFAFRMDHPEDHPWAHPVDGLCAYVDVIAREVTQVVDAFELPVPEEPGNFHLESERPAPLDTLKPISITQPEGPSFAVDGDRVTWANWSFSLGFDAREGLILRNLGFADPDQGGEVRPVVYRASIAEMVVPYADPSPTRYWQNYFDTGEYLFGRFANSLTLGCDCLGEIRYFDAVLSDEFGRPKTIENAICMHEEDYGTLWKHTDLFTSANEVRRSRRLVISFFTTVGNYDYGFYWYLYLDGTIECEAKLTGILFTSSYVEGSATASEVAPGLGAPYHQHLFSARLDMMVDGLANAVEEVDAVRLPVSETNPYGNAFTKRATRILSEAEGAREADASVGRTWHIVNTEKTNRLGRPTGYVLHAEQNPTLMADPSATVTARAAFTTKQLWVTQYASDERYPAGEFVNQNPGGDGLPAYMAADRPLDGEDIVLWHTFGPTHFPRVEDWPVMPVDYAKFTLKPYGFFGRNPALNVPAEAPAHCAPGQHGHADGGHGHGEHTHHG</sequence>
<keyword evidence="17" id="KW-1185">Reference proteome</keyword>
<name>A0A852SXX0_9MICO</name>
<dbReference type="Pfam" id="PF01179">
    <property type="entry name" value="Cu_amine_oxid"/>
    <property type="match status" value="1"/>
</dbReference>
<dbReference type="Gene3D" id="3.10.450.40">
    <property type="match status" value="2"/>
</dbReference>
<evidence type="ECO:0000256" key="4">
    <source>
        <dbReference type="ARBA" id="ARBA00022723"/>
    </source>
</evidence>
<proteinExistence type="inferred from homology"/>
<dbReference type="FunFam" id="2.70.98.20:FF:000001">
    <property type="entry name" value="Amine oxidase"/>
    <property type="match status" value="1"/>
</dbReference>
<evidence type="ECO:0000256" key="13">
    <source>
        <dbReference type="SAM" id="MobiDB-lite"/>
    </source>
</evidence>
<dbReference type="AlphaFoldDB" id="A0A852SXX0"/>
<evidence type="ECO:0000256" key="5">
    <source>
        <dbReference type="ARBA" id="ARBA00022772"/>
    </source>
</evidence>
<evidence type="ECO:0000256" key="3">
    <source>
        <dbReference type="ARBA" id="ARBA00011738"/>
    </source>
</evidence>
<dbReference type="EMBL" id="JACCBJ010000001">
    <property type="protein sequence ID" value="NYD73727.1"/>
    <property type="molecule type" value="Genomic_DNA"/>
</dbReference>
<evidence type="ECO:0000256" key="10">
    <source>
        <dbReference type="PIRSR" id="PIRSR600269-50"/>
    </source>
</evidence>
<dbReference type="NCBIfam" id="NF008559">
    <property type="entry name" value="PRK11504.1"/>
    <property type="match status" value="1"/>
</dbReference>
<comment type="cofactor">
    <cofactor evidence="12">
        <name>Cu cation</name>
        <dbReference type="ChEBI" id="CHEBI:23378"/>
    </cofactor>
    <text evidence="12">Contains 1 topaquinone per subunit.</text>
</comment>
<evidence type="ECO:0000256" key="11">
    <source>
        <dbReference type="PIRSR" id="PIRSR600269-51"/>
    </source>
</evidence>
<keyword evidence="4 12" id="KW-0479">Metal-binding</keyword>
<comment type="similarity">
    <text evidence="2 12">Belongs to the copper/topaquinone oxidase family.</text>
</comment>
<dbReference type="PANTHER" id="PTHR10638">
    <property type="entry name" value="COPPER AMINE OXIDASE"/>
    <property type="match status" value="1"/>
</dbReference>
<dbReference type="InterPro" id="IPR036460">
    <property type="entry name" value="Cu_amine_oxidase_C_sf"/>
</dbReference>
<feature type="active site" description="Schiff-base intermediate with substrate; via topaquinone" evidence="10">
    <location>
        <position position="398"/>
    </location>
</feature>
<evidence type="ECO:0000259" key="14">
    <source>
        <dbReference type="Pfam" id="PF01179"/>
    </source>
</evidence>
<gene>
    <name evidence="16" type="ORF">BJ963_001246</name>
</gene>
<feature type="domain" description="Copper amine oxidase catalytic" evidence="14">
    <location>
        <begin position="235"/>
        <end position="638"/>
    </location>
</feature>
<comment type="PTM">
    <text evidence="11 12">Topaquinone (TPQ) is generated by copper-dependent autoxidation of a specific tyrosyl residue.</text>
</comment>
<dbReference type="InterPro" id="IPR049948">
    <property type="entry name" value="Cu_Am_ox_TPQ-bd"/>
</dbReference>
<comment type="caution">
    <text evidence="16">The sequence shown here is derived from an EMBL/GenBank/DDBJ whole genome shotgun (WGS) entry which is preliminary data.</text>
</comment>
<dbReference type="PROSITE" id="PS01165">
    <property type="entry name" value="COPPER_AMINE_OXID_2"/>
    <property type="match status" value="1"/>
</dbReference>
<dbReference type="Proteomes" id="UP000589620">
    <property type="component" value="Unassembled WGS sequence"/>
</dbReference>
<evidence type="ECO:0000256" key="9">
    <source>
        <dbReference type="ARBA" id="ARBA00048032"/>
    </source>
</evidence>
<accession>A0A852SXX0</accession>
<feature type="region of interest" description="Disordered" evidence="13">
    <location>
        <begin position="644"/>
        <end position="669"/>
    </location>
</feature>
<evidence type="ECO:0000256" key="2">
    <source>
        <dbReference type="ARBA" id="ARBA00007983"/>
    </source>
</evidence>
<feature type="domain" description="AGAO-like N2" evidence="15">
    <location>
        <begin position="24"/>
        <end position="99"/>
    </location>
</feature>
<evidence type="ECO:0000313" key="17">
    <source>
        <dbReference type="Proteomes" id="UP000589620"/>
    </source>
</evidence>
<evidence type="ECO:0000256" key="6">
    <source>
        <dbReference type="ARBA" id="ARBA00023002"/>
    </source>
</evidence>
<protein>
    <recommendedName>
        <fullName evidence="12">Amine oxidase</fullName>
        <ecNumber evidence="12">1.4.3.-</ecNumber>
    </recommendedName>
</protein>
<comment type="catalytic activity">
    <reaction evidence="9">
        <text>a primary methyl amine + O2 + H2O = an aldehyde + H2O2 + NH4(+)</text>
        <dbReference type="Rhea" id="RHEA:16153"/>
        <dbReference type="ChEBI" id="CHEBI:15377"/>
        <dbReference type="ChEBI" id="CHEBI:15379"/>
        <dbReference type="ChEBI" id="CHEBI:16240"/>
        <dbReference type="ChEBI" id="CHEBI:17478"/>
        <dbReference type="ChEBI" id="CHEBI:28938"/>
        <dbReference type="ChEBI" id="CHEBI:228804"/>
        <dbReference type="EC" id="1.4.3.21"/>
    </reaction>
</comment>
<dbReference type="GO" id="GO:0048038">
    <property type="term" value="F:quinone binding"/>
    <property type="evidence" value="ECO:0007669"/>
    <property type="project" value="InterPro"/>
</dbReference>
<keyword evidence="6 12" id="KW-0560">Oxidoreductase</keyword>
<dbReference type="InterPro" id="IPR049947">
    <property type="entry name" value="Cu_Am_Ox_Cu-bd"/>
</dbReference>
<comment type="cofactor">
    <cofactor evidence="1">
        <name>Cu cation</name>
        <dbReference type="ChEBI" id="CHEBI:23378"/>
    </cofactor>
</comment>
<dbReference type="PROSITE" id="PS01164">
    <property type="entry name" value="COPPER_AMINE_OXID_1"/>
    <property type="match status" value="1"/>
</dbReference>
<dbReference type="GO" id="GO:0009308">
    <property type="term" value="P:amine metabolic process"/>
    <property type="evidence" value="ECO:0007669"/>
    <property type="project" value="UniProtKB-UniRule"/>
</dbReference>
<dbReference type="GO" id="GO:0008131">
    <property type="term" value="F:primary methylamine oxidase activity"/>
    <property type="evidence" value="ECO:0007669"/>
    <property type="project" value="UniProtKB-EC"/>
</dbReference>
<evidence type="ECO:0000256" key="7">
    <source>
        <dbReference type="ARBA" id="ARBA00023008"/>
    </source>
</evidence>
<dbReference type="EC" id="1.4.3.-" evidence="12"/>
<keyword evidence="5 10" id="KW-0801">TPQ</keyword>
<dbReference type="PANTHER" id="PTHR10638:SF86">
    <property type="entry name" value="COPPER AMINE OXIDASE 1-RELATED"/>
    <property type="match status" value="1"/>
</dbReference>
<evidence type="ECO:0000256" key="1">
    <source>
        <dbReference type="ARBA" id="ARBA00001935"/>
    </source>
</evidence>
<dbReference type="InterPro" id="IPR016182">
    <property type="entry name" value="Cu_amine_oxidase_N-reg"/>
</dbReference>
<dbReference type="Pfam" id="PF21994">
    <property type="entry name" value="AGAO-like_N2"/>
    <property type="match status" value="1"/>
</dbReference>
<dbReference type="SUPFAM" id="SSF49998">
    <property type="entry name" value="Amine oxidase catalytic domain"/>
    <property type="match status" value="1"/>
</dbReference>
<feature type="active site" description="Proton acceptor" evidence="10">
    <location>
        <position position="314"/>
    </location>
</feature>
<dbReference type="InterPro" id="IPR054157">
    <property type="entry name" value="AGAO-like_N2"/>
</dbReference>
<keyword evidence="8" id="KW-1015">Disulfide bond</keyword>
<dbReference type="RefSeq" id="WP_179455358.1">
    <property type="nucleotide sequence ID" value="NZ_BAAAPX010000001.1"/>
</dbReference>
<dbReference type="Gene3D" id="2.70.98.20">
    <property type="entry name" value="Copper amine oxidase, catalytic domain"/>
    <property type="match status" value="1"/>
</dbReference>
<evidence type="ECO:0000313" key="16">
    <source>
        <dbReference type="EMBL" id="NYD73727.1"/>
    </source>
</evidence>
<dbReference type="InterPro" id="IPR015798">
    <property type="entry name" value="Cu_amine_oxidase_C"/>
</dbReference>
<evidence type="ECO:0000256" key="8">
    <source>
        <dbReference type="ARBA" id="ARBA00023157"/>
    </source>
</evidence>
<evidence type="ECO:0000256" key="12">
    <source>
        <dbReference type="RuleBase" id="RU000672"/>
    </source>
</evidence>
<keyword evidence="7 12" id="KW-0186">Copper</keyword>
<comment type="subunit">
    <text evidence="3">Homodimer.</text>
</comment>
<dbReference type="GO" id="GO:0005507">
    <property type="term" value="F:copper ion binding"/>
    <property type="evidence" value="ECO:0007669"/>
    <property type="project" value="InterPro"/>
</dbReference>